<feature type="region of interest" description="Disordered" evidence="2">
    <location>
        <begin position="457"/>
        <end position="491"/>
    </location>
</feature>
<reference evidence="5" key="1">
    <citation type="submission" date="2022-07" db="EMBL/GenBank/DDBJ databases">
        <title>Genome Sequence of Xylaria arbuscula.</title>
        <authorList>
            <person name="Buettner E."/>
        </authorList>
    </citation>
    <scope>NUCLEOTIDE SEQUENCE</scope>
    <source>
        <strain evidence="5">VT107</strain>
    </source>
</reference>
<dbReference type="Gene3D" id="3.90.70.10">
    <property type="entry name" value="Cysteine proteinases"/>
    <property type="match status" value="1"/>
</dbReference>
<evidence type="ECO:0000256" key="1">
    <source>
        <dbReference type="RuleBase" id="RU366025"/>
    </source>
</evidence>
<feature type="region of interest" description="Disordered" evidence="2">
    <location>
        <begin position="550"/>
        <end position="596"/>
    </location>
</feature>
<dbReference type="InterPro" id="IPR050164">
    <property type="entry name" value="Peptidase_C19"/>
</dbReference>
<evidence type="ECO:0000259" key="4">
    <source>
        <dbReference type="PROSITE" id="PS50235"/>
    </source>
</evidence>
<dbReference type="GO" id="GO:0005829">
    <property type="term" value="C:cytosol"/>
    <property type="evidence" value="ECO:0007669"/>
    <property type="project" value="TreeGrafter"/>
</dbReference>
<accession>A0A9W8THS8</accession>
<keyword evidence="1" id="KW-0378">Hydrolase</keyword>
<dbReference type="AlphaFoldDB" id="A0A9W8THS8"/>
<protein>
    <recommendedName>
        <fullName evidence="1">Ubiquitin carboxyl-terminal hydrolase</fullName>
        <ecNumber evidence="1">3.4.19.12</ecNumber>
    </recommendedName>
</protein>
<evidence type="ECO:0000256" key="3">
    <source>
        <dbReference type="SAM" id="Phobius"/>
    </source>
</evidence>
<proteinExistence type="inferred from homology"/>
<feature type="domain" description="USP" evidence="4">
    <location>
        <begin position="45"/>
        <end position="483"/>
    </location>
</feature>
<feature type="region of interest" description="Disordered" evidence="2">
    <location>
        <begin position="513"/>
        <end position="536"/>
    </location>
</feature>
<dbReference type="GO" id="GO:0004843">
    <property type="term" value="F:cysteine-type deubiquitinase activity"/>
    <property type="evidence" value="ECO:0007669"/>
    <property type="project" value="UniProtKB-UniRule"/>
</dbReference>
<gene>
    <name evidence="5" type="ORF">NPX13_g9350</name>
</gene>
<comment type="catalytic activity">
    <reaction evidence="1">
        <text>Thiol-dependent hydrolysis of ester, thioester, amide, peptide and isopeptide bonds formed by the C-terminal Gly of ubiquitin (a 76-residue protein attached to proteins as an intracellular targeting signal).</text>
        <dbReference type="EC" id="3.4.19.12"/>
    </reaction>
</comment>
<organism evidence="5 6">
    <name type="scientific">Xylaria arbuscula</name>
    <dbReference type="NCBI Taxonomy" id="114810"/>
    <lineage>
        <taxon>Eukaryota</taxon>
        <taxon>Fungi</taxon>
        <taxon>Dikarya</taxon>
        <taxon>Ascomycota</taxon>
        <taxon>Pezizomycotina</taxon>
        <taxon>Sordariomycetes</taxon>
        <taxon>Xylariomycetidae</taxon>
        <taxon>Xylariales</taxon>
        <taxon>Xylariaceae</taxon>
        <taxon>Xylaria</taxon>
    </lineage>
</organism>
<dbReference type="InterPro" id="IPR028889">
    <property type="entry name" value="USP"/>
</dbReference>
<feature type="region of interest" description="Disordered" evidence="2">
    <location>
        <begin position="180"/>
        <end position="203"/>
    </location>
</feature>
<dbReference type="InterPro" id="IPR038765">
    <property type="entry name" value="Papain-like_cys_pep_sf"/>
</dbReference>
<comment type="similarity">
    <text evidence="1">Belongs to the peptidase C19 family.</text>
</comment>
<dbReference type="EMBL" id="JANPWZ010002274">
    <property type="protein sequence ID" value="KAJ3560304.1"/>
    <property type="molecule type" value="Genomic_DNA"/>
</dbReference>
<dbReference type="PROSITE" id="PS00973">
    <property type="entry name" value="USP_2"/>
    <property type="match status" value="1"/>
</dbReference>
<feature type="region of interest" description="Disordered" evidence="2">
    <location>
        <begin position="716"/>
        <end position="745"/>
    </location>
</feature>
<dbReference type="Pfam" id="PF00443">
    <property type="entry name" value="UCH"/>
    <property type="match status" value="1"/>
</dbReference>
<dbReference type="GO" id="GO:0016579">
    <property type="term" value="P:protein deubiquitination"/>
    <property type="evidence" value="ECO:0007669"/>
    <property type="project" value="InterPro"/>
</dbReference>
<keyword evidence="1" id="KW-0788">Thiol protease</keyword>
<keyword evidence="6" id="KW-1185">Reference proteome</keyword>
<feature type="region of interest" description="Disordered" evidence="2">
    <location>
        <begin position="224"/>
        <end position="246"/>
    </location>
</feature>
<evidence type="ECO:0000256" key="2">
    <source>
        <dbReference type="SAM" id="MobiDB-lite"/>
    </source>
</evidence>
<sequence>MPDKPLTIATYAAGASLAAITLVYVFAPTYLIDSDSNSARKKGVVGLLNPANDCFINSTLQALAGLTDLRVYLIREVHRRNIDESWVYEEVVEDPARKNNPEWKNQSLQSGIVTKGLKDILDALNERPIYRKTISASGFVKVLETAFRQRISRQQQDAQEFLQIVAERLCDEYHAGRRAREAARGRGTSSGASSGDPSLPVDGNAIQERLAGLGLEANSVENRAPPRSVPIIQAGPATDDEEEEGFPMEGAYESQIECQVCGFKTKPVQSTFCTLTLSVPQSRSSSLNTCLDGFFKREYVDDYRCERCRLVHAKKLFEAQLAKSTSDSAKDALKQSIDKIQVQIDTDPESPPPGVELPESRLAPTCRIAKSTHLTTFPKILTIHLSRSIFDSHVSQKNLAKVSFPERLSIGGLLSQKKYKLLGMVSHKGSHHSGHYESFRRQNVALPYSTTNAFQPSGVYTPSANPTPAATPSPSATPLHKSTVPSPVASTADLMSKPSAETLSGVSLRSVVSTSSAANGHPSKRSSPTSSPKECDIDAVSLKSVAASARSTMSRLSQSAKNSRSDSPFRKSKTSTSTTESVSAPRVSGMRNRRRKPNDRWWRISDDKVKEAKTSEEDVRRLLDDIERAADYDPAEDPELVEGLPPSPWLAIRAAQGLSGWMEVAYLRTRYVFTQIGKRAKTMARDGWNEYMGYYPLNPDLEAAYDRNRLAARRGIFEEPSEPSGTEQEQRDESFESLIAHLDDD</sequence>
<keyword evidence="3" id="KW-0812">Transmembrane</keyword>
<dbReference type="InterPro" id="IPR001394">
    <property type="entry name" value="Peptidase_C19_UCH"/>
</dbReference>
<keyword evidence="1" id="KW-0833">Ubl conjugation pathway</keyword>
<keyword evidence="3" id="KW-1133">Transmembrane helix</keyword>
<dbReference type="Proteomes" id="UP001148614">
    <property type="component" value="Unassembled WGS sequence"/>
</dbReference>
<dbReference type="GO" id="GO:0006508">
    <property type="term" value="P:proteolysis"/>
    <property type="evidence" value="ECO:0007669"/>
    <property type="project" value="UniProtKB-KW"/>
</dbReference>
<dbReference type="PANTHER" id="PTHR24006:SF904">
    <property type="entry name" value="UBIQUITIN CARBOXYL-TERMINAL HYDROLASE 16"/>
    <property type="match status" value="1"/>
</dbReference>
<comment type="caution">
    <text evidence="5">The sequence shown here is derived from an EMBL/GenBank/DDBJ whole genome shotgun (WGS) entry which is preliminary data.</text>
</comment>
<dbReference type="GO" id="GO:0005634">
    <property type="term" value="C:nucleus"/>
    <property type="evidence" value="ECO:0007669"/>
    <property type="project" value="TreeGrafter"/>
</dbReference>
<dbReference type="CDD" id="cd02662">
    <property type="entry name" value="Peptidase_C19F"/>
    <property type="match status" value="1"/>
</dbReference>
<evidence type="ECO:0000313" key="6">
    <source>
        <dbReference type="Proteomes" id="UP001148614"/>
    </source>
</evidence>
<dbReference type="VEuPathDB" id="FungiDB:F4678DRAFT_260942"/>
<dbReference type="PROSITE" id="PS50235">
    <property type="entry name" value="USP_3"/>
    <property type="match status" value="1"/>
</dbReference>
<keyword evidence="1" id="KW-0645">Protease</keyword>
<feature type="compositionally biased region" description="Polar residues" evidence="2">
    <location>
        <begin position="550"/>
        <end position="562"/>
    </location>
</feature>
<feature type="compositionally biased region" description="Low complexity" evidence="2">
    <location>
        <begin position="185"/>
        <end position="195"/>
    </location>
</feature>
<dbReference type="InterPro" id="IPR018200">
    <property type="entry name" value="USP_CS"/>
</dbReference>
<dbReference type="PROSITE" id="PS00972">
    <property type="entry name" value="USP_1"/>
    <property type="match status" value="1"/>
</dbReference>
<feature type="compositionally biased region" description="Low complexity" evidence="2">
    <location>
        <begin position="461"/>
        <end position="478"/>
    </location>
</feature>
<evidence type="ECO:0000313" key="5">
    <source>
        <dbReference type="EMBL" id="KAJ3560304.1"/>
    </source>
</evidence>
<dbReference type="EC" id="3.4.19.12" evidence="1"/>
<dbReference type="PANTHER" id="PTHR24006">
    <property type="entry name" value="UBIQUITIN CARBOXYL-TERMINAL HYDROLASE"/>
    <property type="match status" value="1"/>
</dbReference>
<name>A0A9W8THS8_9PEZI</name>
<feature type="transmembrane region" description="Helical" evidence="3">
    <location>
        <begin position="6"/>
        <end position="32"/>
    </location>
</feature>
<dbReference type="SUPFAM" id="SSF54001">
    <property type="entry name" value="Cysteine proteinases"/>
    <property type="match status" value="1"/>
</dbReference>
<keyword evidence="3" id="KW-0472">Membrane</keyword>